<keyword evidence="2" id="KW-0812">Transmembrane</keyword>
<evidence type="ECO:0000313" key="5">
    <source>
        <dbReference type="Proteomes" id="UP000742786"/>
    </source>
</evidence>
<feature type="region of interest" description="Disordered" evidence="1">
    <location>
        <begin position="1"/>
        <end position="22"/>
    </location>
</feature>
<organism evidence="4 5">
    <name type="scientific">Georgfuchsia toluolica</name>
    <dbReference type="NCBI Taxonomy" id="424218"/>
    <lineage>
        <taxon>Bacteria</taxon>
        <taxon>Pseudomonadati</taxon>
        <taxon>Pseudomonadota</taxon>
        <taxon>Betaproteobacteria</taxon>
        <taxon>Nitrosomonadales</taxon>
        <taxon>Sterolibacteriaceae</taxon>
        <taxon>Georgfuchsia</taxon>
    </lineage>
</organism>
<comment type="caution">
    <text evidence="4">The sequence shown here is derived from an EMBL/GenBank/DDBJ whole genome shotgun (WGS) entry which is preliminary data.</text>
</comment>
<dbReference type="Proteomes" id="UP000742786">
    <property type="component" value="Unassembled WGS sequence"/>
</dbReference>
<sequence>MSDQDITDDVTNASHPFPGGTLRQAREQKGLTLGEVSEALKFSVRQIEALENDDFQQLQGKTFLRGFIRAYARLLKLPPDPLLEMLGEQSLPSPEQIVVPANMGETNPIPFYRRHAKKLGFAAILLLLSGGMIWFAGTQPAMKHQVSPPIVDIAPKEVVPAGGQPAPANDATATTQEPLPAAISPPVESATTLSFEFSGRSWLEVKDASGQVLLTGEFSDGQKQVITGKPPYQLWIGRVSAVKVSYGGHDVDLQPHAREDVARFTLE</sequence>
<reference evidence="4" key="1">
    <citation type="submission" date="2021-04" db="EMBL/GenBank/DDBJ databases">
        <authorList>
            <person name="Hornung B."/>
        </authorList>
    </citation>
    <scope>NUCLEOTIDE SEQUENCE</scope>
    <source>
        <strain evidence="4">G5G6</strain>
    </source>
</reference>
<accession>A0A916J6R1</accession>
<dbReference type="PANTHER" id="PTHR34475:SF1">
    <property type="entry name" value="CYTOSKELETON PROTEIN RODZ"/>
    <property type="match status" value="1"/>
</dbReference>
<gene>
    <name evidence="4" type="ORF">GTOL_11313</name>
</gene>
<protein>
    <submittedName>
        <fullName evidence="4">Helix-turn-helix domain-containing protein</fullName>
    </submittedName>
</protein>
<dbReference type="InterPro" id="IPR010982">
    <property type="entry name" value="Lambda_DNA-bd_dom_sf"/>
</dbReference>
<dbReference type="InterPro" id="IPR050400">
    <property type="entry name" value="Bact_Cytoskel_RodZ"/>
</dbReference>
<dbReference type="RefSeq" id="WP_220635401.1">
    <property type="nucleotide sequence ID" value="NZ_CAJQUM010000001.1"/>
</dbReference>
<dbReference type="Pfam" id="PF13413">
    <property type="entry name" value="HTH_25"/>
    <property type="match status" value="1"/>
</dbReference>
<dbReference type="GO" id="GO:0003677">
    <property type="term" value="F:DNA binding"/>
    <property type="evidence" value="ECO:0007669"/>
    <property type="project" value="InterPro"/>
</dbReference>
<proteinExistence type="predicted"/>
<dbReference type="InterPro" id="IPR025194">
    <property type="entry name" value="RodZ-like_C"/>
</dbReference>
<dbReference type="InterPro" id="IPR001387">
    <property type="entry name" value="Cro/C1-type_HTH"/>
</dbReference>
<dbReference type="Gene3D" id="1.10.260.40">
    <property type="entry name" value="lambda repressor-like DNA-binding domains"/>
    <property type="match status" value="1"/>
</dbReference>
<name>A0A916J6R1_9PROT</name>
<dbReference type="Pfam" id="PF13464">
    <property type="entry name" value="RodZ_C"/>
    <property type="match status" value="1"/>
</dbReference>
<feature type="transmembrane region" description="Helical" evidence="2">
    <location>
        <begin position="119"/>
        <end position="137"/>
    </location>
</feature>
<evidence type="ECO:0000313" key="4">
    <source>
        <dbReference type="EMBL" id="CAG4883431.1"/>
    </source>
</evidence>
<keyword evidence="5" id="KW-1185">Reference proteome</keyword>
<dbReference type="EMBL" id="CAJQUM010000001">
    <property type="protein sequence ID" value="CAG4883431.1"/>
    <property type="molecule type" value="Genomic_DNA"/>
</dbReference>
<dbReference type="CDD" id="cd00093">
    <property type="entry name" value="HTH_XRE"/>
    <property type="match status" value="1"/>
</dbReference>
<dbReference type="SMART" id="SM00530">
    <property type="entry name" value="HTH_XRE"/>
    <property type="match status" value="1"/>
</dbReference>
<dbReference type="AlphaFoldDB" id="A0A916J6R1"/>
<dbReference type="PANTHER" id="PTHR34475">
    <property type="match status" value="1"/>
</dbReference>
<dbReference type="SUPFAM" id="SSF47413">
    <property type="entry name" value="lambda repressor-like DNA-binding domains"/>
    <property type="match status" value="1"/>
</dbReference>
<dbReference type="PROSITE" id="PS50943">
    <property type="entry name" value="HTH_CROC1"/>
    <property type="match status" value="1"/>
</dbReference>
<keyword evidence="2" id="KW-1133">Transmembrane helix</keyword>
<evidence type="ECO:0000256" key="1">
    <source>
        <dbReference type="SAM" id="MobiDB-lite"/>
    </source>
</evidence>
<keyword evidence="2" id="KW-0472">Membrane</keyword>
<feature type="domain" description="HTH cro/C1-type" evidence="3">
    <location>
        <begin position="22"/>
        <end position="53"/>
    </location>
</feature>
<evidence type="ECO:0000256" key="2">
    <source>
        <dbReference type="SAM" id="Phobius"/>
    </source>
</evidence>
<evidence type="ECO:0000259" key="3">
    <source>
        <dbReference type="PROSITE" id="PS50943"/>
    </source>
</evidence>